<dbReference type="Gene3D" id="2.60.120.10">
    <property type="entry name" value="Jelly Rolls"/>
    <property type="match status" value="1"/>
</dbReference>
<dbReference type="InterPro" id="IPR000595">
    <property type="entry name" value="cNMP-bd_dom"/>
</dbReference>
<evidence type="ECO:0000313" key="5">
    <source>
        <dbReference type="EMBL" id="RGB82508.1"/>
    </source>
</evidence>
<dbReference type="PROSITE" id="PS51063">
    <property type="entry name" value="HTH_CRP_2"/>
    <property type="match status" value="1"/>
</dbReference>
<comment type="caution">
    <text evidence="5">The sequence shown here is derived from an EMBL/GenBank/DDBJ whole genome shotgun (WGS) entry which is preliminary data.</text>
</comment>
<proteinExistence type="predicted"/>
<dbReference type="AlphaFoldDB" id="A0A3E2TTK4"/>
<dbReference type="Proteomes" id="UP000260773">
    <property type="component" value="Unassembled WGS sequence"/>
</dbReference>
<evidence type="ECO:0000256" key="2">
    <source>
        <dbReference type="ARBA" id="ARBA00023125"/>
    </source>
</evidence>
<gene>
    <name evidence="5" type="ORF">DW070_00480</name>
</gene>
<dbReference type="GO" id="GO:0006355">
    <property type="term" value="P:regulation of DNA-templated transcription"/>
    <property type="evidence" value="ECO:0007669"/>
    <property type="project" value="InterPro"/>
</dbReference>
<dbReference type="InterPro" id="IPR018490">
    <property type="entry name" value="cNMP-bd_dom_sf"/>
</dbReference>
<evidence type="ECO:0000259" key="4">
    <source>
        <dbReference type="PROSITE" id="PS51063"/>
    </source>
</evidence>
<dbReference type="GO" id="GO:0003677">
    <property type="term" value="F:DNA binding"/>
    <property type="evidence" value="ECO:0007669"/>
    <property type="project" value="UniProtKB-KW"/>
</dbReference>
<dbReference type="Pfam" id="PF13545">
    <property type="entry name" value="HTH_Crp_2"/>
    <property type="match status" value="1"/>
</dbReference>
<protein>
    <submittedName>
        <fullName evidence="5">Crp/Fnr family transcriptional regulator</fullName>
    </submittedName>
</protein>
<name>A0A3E2TTK4_9FIRM</name>
<dbReference type="InterPro" id="IPR012318">
    <property type="entry name" value="HTH_CRP"/>
</dbReference>
<keyword evidence="3" id="KW-0804">Transcription</keyword>
<dbReference type="CDD" id="cd00038">
    <property type="entry name" value="CAP_ED"/>
    <property type="match status" value="1"/>
</dbReference>
<keyword evidence="1" id="KW-0805">Transcription regulation</keyword>
<accession>A0A3E2TTK4</accession>
<dbReference type="SMART" id="SM00419">
    <property type="entry name" value="HTH_CRP"/>
    <property type="match status" value="1"/>
</dbReference>
<dbReference type="PRINTS" id="PR00034">
    <property type="entry name" value="HTHCRP"/>
</dbReference>
<sequence length="225" mass="26190">MLISKEKDFQEFFPVWNKLTAGQQEQLEHAVRYEHAKKGTIIHNGSLDCVGVLLIHSGQLRAYMISEEGREITLFRLFERDLCLFSASCMMPNIQFDTIIEAEKDTDFWLIPPNVYKSVMEASAALANYTNEILSSRFSDVMWLMEQIIWKSFDKRLAEFLIQESAIEKTNHLKITHEKIANHMGTAREVVTRMLRYFQNEGWIRLSRGTIELIHSEKLTALTEN</sequence>
<feature type="domain" description="HTH crp-type" evidence="4">
    <location>
        <begin position="151"/>
        <end position="217"/>
    </location>
</feature>
<evidence type="ECO:0000256" key="1">
    <source>
        <dbReference type="ARBA" id="ARBA00023015"/>
    </source>
</evidence>
<dbReference type="SUPFAM" id="SSF51206">
    <property type="entry name" value="cAMP-binding domain-like"/>
    <property type="match status" value="1"/>
</dbReference>
<dbReference type="InterPro" id="IPR036390">
    <property type="entry name" value="WH_DNA-bd_sf"/>
</dbReference>
<dbReference type="InterPro" id="IPR014710">
    <property type="entry name" value="RmlC-like_jellyroll"/>
</dbReference>
<dbReference type="SUPFAM" id="SSF46785">
    <property type="entry name" value="Winged helix' DNA-binding domain"/>
    <property type="match status" value="1"/>
</dbReference>
<dbReference type="InterPro" id="IPR036388">
    <property type="entry name" value="WH-like_DNA-bd_sf"/>
</dbReference>
<evidence type="ECO:0000313" key="6">
    <source>
        <dbReference type="Proteomes" id="UP000260773"/>
    </source>
</evidence>
<dbReference type="Gene3D" id="1.10.10.10">
    <property type="entry name" value="Winged helix-like DNA-binding domain superfamily/Winged helix DNA-binding domain"/>
    <property type="match status" value="1"/>
</dbReference>
<organism evidence="5 6">
    <name type="scientific">Coprococcus catus</name>
    <dbReference type="NCBI Taxonomy" id="116085"/>
    <lineage>
        <taxon>Bacteria</taxon>
        <taxon>Bacillati</taxon>
        <taxon>Bacillota</taxon>
        <taxon>Clostridia</taxon>
        <taxon>Lachnospirales</taxon>
        <taxon>Lachnospiraceae</taxon>
        <taxon>Coprococcus</taxon>
    </lineage>
</organism>
<keyword evidence="2" id="KW-0238">DNA-binding</keyword>
<reference evidence="5 6" key="1">
    <citation type="submission" date="2018-08" db="EMBL/GenBank/DDBJ databases">
        <title>A genome reference for cultivated species of the human gut microbiota.</title>
        <authorList>
            <person name="Zou Y."/>
            <person name="Xue W."/>
            <person name="Luo G."/>
        </authorList>
    </citation>
    <scope>NUCLEOTIDE SEQUENCE [LARGE SCALE GENOMIC DNA]</scope>
    <source>
        <strain evidence="5 6">AF45-17</strain>
    </source>
</reference>
<dbReference type="EMBL" id="QVEP01000001">
    <property type="protein sequence ID" value="RGB82508.1"/>
    <property type="molecule type" value="Genomic_DNA"/>
</dbReference>
<evidence type="ECO:0000256" key="3">
    <source>
        <dbReference type="ARBA" id="ARBA00023163"/>
    </source>
</evidence>